<organism evidence="15 16">
    <name type="scientific">Tigriopus californicus</name>
    <name type="common">Marine copepod</name>
    <dbReference type="NCBI Taxonomy" id="6832"/>
    <lineage>
        <taxon>Eukaryota</taxon>
        <taxon>Metazoa</taxon>
        <taxon>Ecdysozoa</taxon>
        <taxon>Arthropoda</taxon>
        <taxon>Crustacea</taxon>
        <taxon>Multicrustacea</taxon>
        <taxon>Hexanauplia</taxon>
        <taxon>Copepoda</taxon>
        <taxon>Harpacticoida</taxon>
        <taxon>Harpacticidae</taxon>
        <taxon>Tigriopus</taxon>
    </lineage>
</organism>
<evidence type="ECO:0000256" key="12">
    <source>
        <dbReference type="SAM" id="Phobius"/>
    </source>
</evidence>
<dbReference type="SUPFAM" id="SSF111418">
    <property type="entry name" value="Hormone receptor domain"/>
    <property type="match status" value="1"/>
</dbReference>
<feature type="transmembrane region" description="Helical" evidence="12">
    <location>
        <begin position="258"/>
        <end position="277"/>
    </location>
</feature>
<feature type="transmembrane region" description="Helical" evidence="12">
    <location>
        <begin position="215"/>
        <end position="238"/>
    </location>
</feature>
<feature type="compositionally biased region" description="Polar residues" evidence="11">
    <location>
        <begin position="83"/>
        <end position="95"/>
    </location>
</feature>
<dbReference type="PROSITE" id="PS00649">
    <property type="entry name" value="G_PROTEIN_RECEP_F2_1"/>
    <property type="match status" value="1"/>
</dbReference>
<feature type="transmembrane region" description="Helical" evidence="12">
    <location>
        <begin position="289"/>
        <end position="309"/>
    </location>
</feature>
<keyword evidence="4 12" id="KW-0812">Transmembrane</keyword>
<keyword evidence="7 12" id="KW-0472">Membrane</keyword>
<evidence type="ECO:0000256" key="2">
    <source>
        <dbReference type="ARBA" id="ARBA00005314"/>
    </source>
</evidence>
<name>A0A553NAU9_TIGCA</name>
<protein>
    <recommendedName>
        <fullName evidence="17">G-protein coupled receptors family 2 profile 2 domain-containing protein</fullName>
    </recommendedName>
</protein>
<dbReference type="GO" id="GO:0005886">
    <property type="term" value="C:plasma membrane"/>
    <property type="evidence" value="ECO:0007669"/>
    <property type="project" value="UniProtKB-SubCell"/>
</dbReference>
<evidence type="ECO:0000256" key="1">
    <source>
        <dbReference type="ARBA" id="ARBA00004651"/>
    </source>
</evidence>
<keyword evidence="9" id="KW-0325">Glycoprotein</keyword>
<dbReference type="GO" id="GO:0008528">
    <property type="term" value="F:G protein-coupled peptide receptor activity"/>
    <property type="evidence" value="ECO:0007669"/>
    <property type="project" value="TreeGrafter"/>
</dbReference>
<evidence type="ECO:0000259" key="14">
    <source>
        <dbReference type="PROSITE" id="PS50261"/>
    </source>
</evidence>
<dbReference type="InterPro" id="IPR050332">
    <property type="entry name" value="GPCR_2"/>
</dbReference>
<evidence type="ECO:0000256" key="3">
    <source>
        <dbReference type="ARBA" id="ARBA00022475"/>
    </source>
</evidence>
<accession>A0A553NAU9</accession>
<evidence type="ECO:0000256" key="8">
    <source>
        <dbReference type="ARBA" id="ARBA00023170"/>
    </source>
</evidence>
<dbReference type="PROSITE" id="PS50261">
    <property type="entry name" value="G_PROTEIN_RECEP_F2_4"/>
    <property type="match status" value="1"/>
</dbReference>
<feature type="region of interest" description="Disordered" evidence="11">
    <location>
        <begin position="530"/>
        <end position="588"/>
    </location>
</feature>
<evidence type="ECO:0000256" key="5">
    <source>
        <dbReference type="ARBA" id="ARBA00022989"/>
    </source>
</evidence>
<dbReference type="GO" id="GO:0007166">
    <property type="term" value="P:cell surface receptor signaling pathway"/>
    <property type="evidence" value="ECO:0007669"/>
    <property type="project" value="InterPro"/>
</dbReference>
<dbReference type="InterPro" id="IPR000832">
    <property type="entry name" value="GPCR_2_secretin-like"/>
</dbReference>
<dbReference type="InterPro" id="IPR017981">
    <property type="entry name" value="GPCR_2-like_7TM"/>
</dbReference>
<dbReference type="STRING" id="6832.A0A553NAU9"/>
<comment type="caution">
    <text evidence="15">The sequence shown here is derived from an EMBL/GenBank/DDBJ whole genome shotgun (WGS) entry which is preliminary data.</text>
</comment>
<feature type="domain" description="G-protein coupled receptors family 2 profile 2" evidence="14">
    <location>
        <begin position="178"/>
        <end position="432"/>
    </location>
</feature>
<evidence type="ECO:0000313" key="15">
    <source>
        <dbReference type="EMBL" id="TRY62564.1"/>
    </source>
</evidence>
<comment type="subcellular location">
    <subcellularLocation>
        <location evidence="1">Cell membrane</location>
        <topology evidence="1">Multi-pass membrane protein</topology>
    </subcellularLocation>
</comment>
<dbReference type="Proteomes" id="UP000318571">
    <property type="component" value="Chromosome 10"/>
</dbReference>
<keyword evidence="8" id="KW-0675">Receptor</keyword>
<feature type="transmembrane region" description="Helical" evidence="12">
    <location>
        <begin position="329"/>
        <end position="351"/>
    </location>
</feature>
<dbReference type="PRINTS" id="PR00249">
    <property type="entry name" value="GPCRSECRETIN"/>
</dbReference>
<keyword evidence="16" id="KW-1185">Reference proteome</keyword>
<comment type="similarity">
    <text evidence="2">Belongs to the G-protein coupled receptor 2 family.</text>
</comment>
<dbReference type="Gene3D" id="1.20.1070.10">
    <property type="entry name" value="Rhodopsin 7-helix transmembrane proteins"/>
    <property type="match status" value="1"/>
</dbReference>
<evidence type="ECO:0000256" key="4">
    <source>
        <dbReference type="ARBA" id="ARBA00022692"/>
    </source>
</evidence>
<dbReference type="InterPro" id="IPR017983">
    <property type="entry name" value="GPCR_2_secretin-like_CS"/>
</dbReference>
<evidence type="ECO:0008006" key="17">
    <source>
        <dbReference type="Google" id="ProtNLM"/>
    </source>
</evidence>
<gene>
    <name evidence="15" type="ORF">TCAL_11707</name>
</gene>
<dbReference type="InterPro" id="IPR036445">
    <property type="entry name" value="GPCR_2_extracell_dom_sf"/>
</dbReference>
<evidence type="ECO:0000256" key="6">
    <source>
        <dbReference type="ARBA" id="ARBA00023040"/>
    </source>
</evidence>
<dbReference type="PROSITE" id="PS50227">
    <property type="entry name" value="G_PROTEIN_RECEP_F2_3"/>
    <property type="match status" value="1"/>
</dbReference>
<dbReference type="Pfam" id="PF02793">
    <property type="entry name" value="HRM"/>
    <property type="match status" value="1"/>
</dbReference>
<keyword evidence="5 12" id="KW-1133">Transmembrane helix</keyword>
<reference evidence="15 16" key="1">
    <citation type="journal article" date="2018" name="Nat. Ecol. Evol.">
        <title>Genomic signatures of mitonuclear coevolution across populations of Tigriopus californicus.</title>
        <authorList>
            <person name="Barreto F.S."/>
            <person name="Watson E.T."/>
            <person name="Lima T.G."/>
            <person name="Willett C.S."/>
            <person name="Edmands S."/>
            <person name="Li W."/>
            <person name="Burton R.S."/>
        </authorList>
    </citation>
    <scope>NUCLEOTIDE SEQUENCE [LARGE SCALE GENOMIC DNA]</scope>
    <source>
        <strain evidence="15 16">San Diego</strain>
    </source>
</reference>
<dbReference type="Gene3D" id="4.10.1240.10">
    <property type="entry name" value="GPCR, family 2, extracellular hormone receptor domain"/>
    <property type="match status" value="1"/>
</dbReference>
<dbReference type="InterPro" id="IPR001879">
    <property type="entry name" value="GPCR_2_extracellular_dom"/>
</dbReference>
<evidence type="ECO:0000256" key="10">
    <source>
        <dbReference type="ARBA" id="ARBA00023224"/>
    </source>
</evidence>
<dbReference type="PANTHER" id="PTHR45620:SF32">
    <property type="entry name" value="DIURETIC HORMONE 31 RECEPTOR, ISOFORM C"/>
    <property type="match status" value="1"/>
</dbReference>
<evidence type="ECO:0000313" key="16">
    <source>
        <dbReference type="Proteomes" id="UP000318571"/>
    </source>
</evidence>
<keyword evidence="3" id="KW-1003">Cell membrane</keyword>
<dbReference type="SMART" id="SM00008">
    <property type="entry name" value="HormR"/>
    <property type="match status" value="1"/>
</dbReference>
<feature type="compositionally biased region" description="Low complexity" evidence="11">
    <location>
        <begin position="555"/>
        <end position="568"/>
    </location>
</feature>
<feature type="region of interest" description="Disordered" evidence="11">
    <location>
        <begin position="74"/>
        <end position="95"/>
    </location>
</feature>
<evidence type="ECO:0000256" key="7">
    <source>
        <dbReference type="ARBA" id="ARBA00023136"/>
    </source>
</evidence>
<evidence type="ECO:0000259" key="13">
    <source>
        <dbReference type="PROSITE" id="PS50227"/>
    </source>
</evidence>
<dbReference type="Pfam" id="PF00002">
    <property type="entry name" value="7tm_2"/>
    <property type="match status" value="1"/>
</dbReference>
<feature type="domain" description="G-protein coupled receptors family 2 profile 1" evidence="13">
    <location>
        <begin position="61"/>
        <end position="166"/>
    </location>
</feature>
<dbReference type="AlphaFoldDB" id="A0A553NAU9"/>
<sequence length="588" mass="65415">MPTIIIRPFNDWKDTVLSADTVDELRVKFVTFMENIIKVMQKIHNETGILDYMDDFHRINNCMDNYENYTLAPETSDQEEDPLQTSSIQTPSLESNGTSVHFCPVIFDSWNCWRATRVGQIQHQSCPNFPHLGFDPARNASKFCTEYGTWWVHPQSNRTWSNYTKCVDLKDLLFHQSVNTITMSGLVISLLTLLLSLFLFFYFKSLNCGRIKMHKNLFMAMASNNSCWIIWYVCVINNPEVGQNNPVWCRLLHVVTNYFMLSTYTWMLGEGVYLQLLLINTWRVKRWQIWTIIVGCWSLPICSIVPYTWSRLAEPTENANCWMDTTDSIWYLGVLVVLVMVVNLIFVINVIRVIRRKRGHQSENSNVNSSTATTMKAARAALMLVPILGLHFMLLPMRPKDGSALEYVYEVVSSVTSSFQVLEAIRKKCLRSFRARYGGNDGGLTGGAFTHGLLGGMGGGGTAGGVGGGAGGGIGGVGGGGGGPGGLVSRSINSGRAKLFGRIGRSSPTCAFTTTTTEPLDTVVLNSQHASPLGSTKNQQHQYHHQQQRYDRTHSNSISSFASSNGTSCSGIGGKTRRFAPKQSETVL</sequence>
<feature type="transmembrane region" description="Helical" evidence="12">
    <location>
        <begin position="181"/>
        <end position="203"/>
    </location>
</feature>
<feature type="transmembrane region" description="Helical" evidence="12">
    <location>
        <begin position="377"/>
        <end position="395"/>
    </location>
</feature>
<evidence type="ECO:0000256" key="11">
    <source>
        <dbReference type="SAM" id="MobiDB-lite"/>
    </source>
</evidence>
<evidence type="ECO:0000256" key="9">
    <source>
        <dbReference type="ARBA" id="ARBA00023180"/>
    </source>
</evidence>
<dbReference type="PANTHER" id="PTHR45620">
    <property type="entry name" value="PDF RECEPTOR-LIKE PROTEIN-RELATED"/>
    <property type="match status" value="1"/>
</dbReference>
<keyword evidence="10" id="KW-0807">Transducer</keyword>
<dbReference type="GO" id="GO:0007188">
    <property type="term" value="P:adenylate cyclase-modulating G protein-coupled receptor signaling pathway"/>
    <property type="evidence" value="ECO:0007669"/>
    <property type="project" value="TreeGrafter"/>
</dbReference>
<proteinExistence type="inferred from homology"/>
<dbReference type="EMBL" id="VCGU01000458">
    <property type="protein sequence ID" value="TRY62564.1"/>
    <property type="molecule type" value="Genomic_DNA"/>
</dbReference>
<keyword evidence="6" id="KW-0297">G-protein coupled receptor</keyword>